<feature type="signal peptide" evidence="1">
    <location>
        <begin position="1"/>
        <end position="19"/>
    </location>
</feature>
<sequence length="146" mass="16873">MKKIISSLLITGFTLSAMADEDVSLQDCSKYESTHPEKAKKFLMCLDGNINLLERHRQTWITKLLLDTKKYQADTGNTQILPIMERAIRNQEEYMEDSCRWRYLLDMPNATRSASAYKNCKIALLKAHITELKSSKILKEDLNLTQ</sequence>
<protein>
    <recommendedName>
        <fullName evidence="4">Lysozyme inhibitor LprI N-terminal domain-containing protein</fullName>
    </recommendedName>
</protein>
<name>A0A2A5JKC6_PSEO7</name>
<comment type="caution">
    <text evidence="2">The sequence shown here is derived from an EMBL/GenBank/DDBJ whole genome shotgun (WGS) entry which is preliminary data.</text>
</comment>
<evidence type="ECO:0000313" key="3">
    <source>
        <dbReference type="Proteomes" id="UP000228621"/>
    </source>
</evidence>
<organism evidence="2 3">
    <name type="scientific">Pseudoalteromonas piscicida</name>
    <dbReference type="NCBI Taxonomy" id="43662"/>
    <lineage>
        <taxon>Bacteria</taxon>
        <taxon>Pseudomonadati</taxon>
        <taxon>Pseudomonadota</taxon>
        <taxon>Gammaproteobacteria</taxon>
        <taxon>Alteromonadales</taxon>
        <taxon>Pseudoalteromonadaceae</taxon>
        <taxon>Pseudoalteromonas</taxon>
    </lineage>
</organism>
<keyword evidence="1" id="KW-0732">Signal</keyword>
<dbReference type="Proteomes" id="UP000228621">
    <property type="component" value="Unassembled WGS sequence"/>
</dbReference>
<evidence type="ECO:0000256" key="1">
    <source>
        <dbReference type="SAM" id="SignalP"/>
    </source>
</evidence>
<keyword evidence="3" id="KW-1185">Reference proteome</keyword>
<reference evidence="3" key="1">
    <citation type="journal article" date="2019" name="Genome Announc.">
        <title>Draft Genome Sequence of Pseudoalteromonas piscicida Strain 36Y ROTHPW, an Hypersaline Seawater Isolate from the South Coast of Sonora, Mexico.</title>
        <authorList>
            <person name="Sanchez-Diaz R."/>
            <person name="Molina-Garza Z.J."/>
            <person name="Cruz-Suarez L.E."/>
            <person name="Selvin J."/>
            <person name="Kiran G.S."/>
            <person name="Ibarra-Gamez J.C."/>
            <person name="Gomez-Gil B."/>
            <person name="Galaviz-Silva L."/>
        </authorList>
    </citation>
    <scope>NUCLEOTIDE SEQUENCE [LARGE SCALE GENOMIC DNA]</scope>
    <source>
        <strain evidence="3">36Y_RITHPW</strain>
    </source>
</reference>
<evidence type="ECO:0000313" key="2">
    <source>
        <dbReference type="EMBL" id="PCK29876.1"/>
    </source>
</evidence>
<dbReference type="OrthoDB" id="5769744at2"/>
<dbReference type="RefSeq" id="WP_099643833.1">
    <property type="nucleotide sequence ID" value="NZ_NKHF01000101.1"/>
</dbReference>
<proteinExistence type="predicted"/>
<dbReference type="EMBL" id="NKHF01000101">
    <property type="protein sequence ID" value="PCK29876.1"/>
    <property type="molecule type" value="Genomic_DNA"/>
</dbReference>
<accession>A0A2A5JKC6</accession>
<dbReference type="AlphaFoldDB" id="A0A2A5JKC6"/>
<gene>
    <name evidence="2" type="ORF">CEX98_20350</name>
</gene>
<evidence type="ECO:0008006" key="4">
    <source>
        <dbReference type="Google" id="ProtNLM"/>
    </source>
</evidence>
<feature type="chain" id="PRO_5013150752" description="Lysozyme inhibitor LprI N-terminal domain-containing protein" evidence="1">
    <location>
        <begin position="20"/>
        <end position="146"/>
    </location>
</feature>